<dbReference type="RefSeq" id="WP_093110917.1">
    <property type="nucleotide sequence ID" value="NZ_FNGG01000001.1"/>
</dbReference>
<dbReference type="STRING" id="390640.SAMN04488034_101233"/>
<evidence type="ECO:0000256" key="1">
    <source>
        <dbReference type="SAM" id="SignalP"/>
    </source>
</evidence>
<dbReference type="EMBL" id="FNUG01000001">
    <property type="protein sequence ID" value="SEE30827.1"/>
    <property type="molecule type" value="Genomic_DNA"/>
</dbReference>
<organism evidence="3 4">
    <name type="scientific">Salinimicrobium catena</name>
    <dbReference type="NCBI Taxonomy" id="390640"/>
    <lineage>
        <taxon>Bacteria</taxon>
        <taxon>Pseudomonadati</taxon>
        <taxon>Bacteroidota</taxon>
        <taxon>Flavobacteriia</taxon>
        <taxon>Flavobacteriales</taxon>
        <taxon>Flavobacteriaceae</taxon>
        <taxon>Salinimicrobium</taxon>
    </lineage>
</organism>
<gene>
    <name evidence="3" type="ORF">SAMN04488034_101233</name>
</gene>
<dbReference type="AlphaFoldDB" id="A0A1H5HS62"/>
<dbReference type="InterPro" id="IPR037401">
    <property type="entry name" value="SnoaL-like"/>
</dbReference>
<feature type="chain" id="PRO_5011451104" evidence="1">
    <location>
        <begin position="24"/>
        <end position="166"/>
    </location>
</feature>
<reference evidence="3 4" key="1">
    <citation type="submission" date="2016-10" db="EMBL/GenBank/DDBJ databases">
        <authorList>
            <person name="de Groot N.N."/>
        </authorList>
    </citation>
    <scope>NUCLEOTIDE SEQUENCE [LARGE SCALE GENOMIC DNA]</scope>
    <source>
        <strain evidence="3 4">DSM 23553</strain>
    </source>
</reference>
<dbReference type="OrthoDB" id="271716at2"/>
<feature type="signal peptide" evidence="1">
    <location>
        <begin position="1"/>
        <end position="23"/>
    </location>
</feature>
<feature type="domain" description="SnoaL-like" evidence="2">
    <location>
        <begin position="28"/>
        <end position="140"/>
    </location>
</feature>
<dbReference type="InterPro" id="IPR032710">
    <property type="entry name" value="NTF2-like_dom_sf"/>
</dbReference>
<sequence>MKNLLFFCLSVVLFTGFTGHAQAPKENINKMLEAWHDAAARADYDAYFSKMADESIFIGTDPTENWEKDEFAKWSKPYFDKGKAWSFSTLERNIFLQEDCDIAWFDELLETQMGICRGSGVVAKEDGEWKVKHYVLSIEIPNENVDQITEIKKDFDQKLISKIKSE</sequence>
<accession>A0A1H5HS62</accession>
<evidence type="ECO:0000259" key="2">
    <source>
        <dbReference type="Pfam" id="PF13474"/>
    </source>
</evidence>
<evidence type="ECO:0000313" key="4">
    <source>
        <dbReference type="Proteomes" id="UP000199448"/>
    </source>
</evidence>
<keyword evidence="4" id="KW-1185">Reference proteome</keyword>
<dbReference type="Pfam" id="PF13474">
    <property type="entry name" value="SnoaL_3"/>
    <property type="match status" value="1"/>
</dbReference>
<name>A0A1H5HS62_9FLAO</name>
<evidence type="ECO:0000313" key="3">
    <source>
        <dbReference type="EMBL" id="SEE30827.1"/>
    </source>
</evidence>
<dbReference type="Proteomes" id="UP000199448">
    <property type="component" value="Unassembled WGS sequence"/>
</dbReference>
<protein>
    <submittedName>
        <fullName evidence="3">SnoaL-like domain-containing protein</fullName>
    </submittedName>
</protein>
<dbReference type="Gene3D" id="3.10.450.50">
    <property type="match status" value="1"/>
</dbReference>
<dbReference type="SUPFAM" id="SSF54427">
    <property type="entry name" value="NTF2-like"/>
    <property type="match status" value="1"/>
</dbReference>
<proteinExistence type="predicted"/>
<keyword evidence="1" id="KW-0732">Signal</keyword>